<sequence>MPEPLPTAEVDRVLVVVAHPDDADFGAAGTTATWTRAGVEVTYLLCTYGDQGGFDDTPREQVPAIREAEQRAAAAAVGVSDVRFLTGYHDGSLDPTRELQRDIVRVMRQVRPRRVLTQSPERWWDRIGASHPDHLAAGEATIRALYPAARNPFAYPELLTDEGLEPWTVEEAWLMADERADHAVDITDTFDAKLAALRAHASQTAHLGDDLEERLHSWGRKVAEDAGMAPGRLAEVFRVIATG</sequence>
<accession>A0ABY6NZH4</accession>
<dbReference type="Pfam" id="PF02585">
    <property type="entry name" value="PIG-L"/>
    <property type="match status" value="1"/>
</dbReference>
<evidence type="ECO:0000256" key="1">
    <source>
        <dbReference type="ARBA" id="ARBA00022833"/>
    </source>
</evidence>
<dbReference type="SUPFAM" id="SSF102588">
    <property type="entry name" value="LmbE-like"/>
    <property type="match status" value="1"/>
</dbReference>
<organism evidence="2 3">
    <name type="scientific">Rhodococcus antarcticus</name>
    <dbReference type="NCBI Taxonomy" id="2987751"/>
    <lineage>
        <taxon>Bacteria</taxon>
        <taxon>Bacillati</taxon>
        <taxon>Actinomycetota</taxon>
        <taxon>Actinomycetes</taxon>
        <taxon>Mycobacteriales</taxon>
        <taxon>Nocardiaceae</taxon>
        <taxon>Rhodococcus</taxon>
    </lineage>
</organism>
<evidence type="ECO:0000313" key="3">
    <source>
        <dbReference type="Proteomes" id="UP001164965"/>
    </source>
</evidence>
<dbReference type="PANTHER" id="PTHR12993:SF28">
    <property type="entry name" value="LMBE FAMILY PROTEIN"/>
    <property type="match status" value="1"/>
</dbReference>
<proteinExistence type="predicted"/>
<keyword evidence="1" id="KW-0862">Zinc</keyword>
<protein>
    <submittedName>
        <fullName evidence="2">PIG-L family deacetylase</fullName>
    </submittedName>
</protein>
<dbReference type="Gene3D" id="3.40.50.10320">
    <property type="entry name" value="LmbE-like"/>
    <property type="match status" value="1"/>
</dbReference>
<evidence type="ECO:0000313" key="2">
    <source>
        <dbReference type="EMBL" id="UZJ24805.1"/>
    </source>
</evidence>
<dbReference type="EMBL" id="CP110615">
    <property type="protein sequence ID" value="UZJ24805.1"/>
    <property type="molecule type" value="Genomic_DNA"/>
</dbReference>
<dbReference type="Proteomes" id="UP001164965">
    <property type="component" value="Chromosome"/>
</dbReference>
<reference evidence="2" key="1">
    <citation type="submission" date="2022-10" db="EMBL/GenBank/DDBJ databases">
        <title>Rhodococcus sp.75.</title>
        <authorList>
            <person name="Sun M."/>
        </authorList>
    </citation>
    <scope>NUCLEOTIDE SEQUENCE</scope>
    <source>
        <strain evidence="2">75</strain>
    </source>
</reference>
<dbReference type="InterPro" id="IPR003737">
    <property type="entry name" value="GlcNAc_PI_deacetylase-related"/>
</dbReference>
<dbReference type="PANTHER" id="PTHR12993">
    <property type="entry name" value="N-ACETYLGLUCOSAMINYL-PHOSPHATIDYLINOSITOL DE-N-ACETYLASE-RELATED"/>
    <property type="match status" value="1"/>
</dbReference>
<dbReference type="InterPro" id="IPR024078">
    <property type="entry name" value="LmbE-like_dom_sf"/>
</dbReference>
<gene>
    <name evidence="2" type="ORF">RHODO2019_17130</name>
</gene>
<name>A0ABY6NZH4_9NOCA</name>
<dbReference type="RefSeq" id="WP_265382911.1">
    <property type="nucleotide sequence ID" value="NZ_CP110615.1"/>
</dbReference>
<keyword evidence="3" id="KW-1185">Reference proteome</keyword>